<dbReference type="GO" id="GO:0033072">
    <property type="term" value="P:vancomycin biosynthetic process"/>
    <property type="evidence" value="ECO:0007669"/>
    <property type="project" value="UniProtKB-ARBA"/>
</dbReference>
<dbReference type="InterPro" id="IPR002213">
    <property type="entry name" value="UDP_glucos_trans"/>
</dbReference>
<dbReference type="AlphaFoldDB" id="A0A7W8E8J7"/>
<dbReference type="RefSeq" id="WP_184253597.1">
    <property type="nucleotide sequence ID" value="NZ_JACHIO010000004.1"/>
</dbReference>
<feature type="domain" description="Glycosyltransferase family 28 N-terminal" evidence="1">
    <location>
        <begin position="11"/>
        <end position="78"/>
    </location>
</feature>
<dbReference type="InterPro" id="IPR004276">
    <property type="entry name" value="GlycoTrans_28_N"/>
</dbReference>
<dbReference type="InterPro" id="IPR050426">
    <property type="entry name" value="Glycosyltransferase_28"/>
</dbReference>
<dbReference type="Pfam" id="PF03033">
    <property type="entry name" value="Glyco_transf_28"/>
    <property type="match status" value="1"/>
</dbReference>
<dbReference type="GO" id="GO:0008194">
    <property type="term" value="F:UDP-glycosyltransferase activity"/>
    <property type="evidence" value="ECO:0007669"/>
    <property type="project" value="InterPro"/>
</dbReference>
<feature type="domain" description="Erythromycin biosynthesis protein CIII-like C-terminal" evidence="2">
    <location>
        <begin position="318"/>
        <end position="404"/>
    </location>
</feature>
<evidence type="ECO:0000259" key="2">
    <source>
        <dbReference type="Pfam" id="PF06722"/>
    </source>
</evidence>
<dbReference type="PANTHER" id="PTHR48050:SF13">
    <property type="entry name" value="STEROL 3-BETA-GLUCOSYLTRANSFERASE UGT80A2"/>
    <property type="match status" value="1"/>
</dbReference>
<dbReference type="Gene3D" id="3.40.50.2000">
    <property type="entry name" value="Glycogen Phosphorylase B"/>
    <property type="match status" value="2"/>
</dbReference>
<dbReference type="PANTHER" id="PTHR48050">
    <property type="entry name" value="STEROL 3-BETA-GLUCOSYLTRANSFERASE"/>
    <property type="match status" value="1"/>
</dbReference>
<evidence type="ECO:0000313" key="3">
    <source>
        <dbReference type="EMBL" id="MBB5062852.1"/>
    </source>
</evidence>
<dbReference type="Proteomes" id="UP000584867">
    <property type="component" value="Unassembled WGS sequence"/>
</dbReference>
<dbReference type="FunFam" id="3.40.50.2000:FF:000009">
    <property type="entry name" value="Sterol 3-beta-glucosyltransferase UGT80A2"/>
    <property type="match status" value="1"/>
</dbReference>
<name>A0A7W8E8J7_9BACT</name>
<dbReference type="GO" id="GO:0016758">
    <property type="term" value="F:hexosyltransferase activity"/>
    <property type="evidence" value="ECO:0007669"/>
    <property type="project" value="InterPro"/>
</dbReference>
<sequence length="446" mass="48321">MAETSNTPKPIVIFAIGTQGDIRPCVALGQGLQRAGYPVRMATSSNFAELVRQSGLEFFPLTADFQAMLESDRSIGDKGMNIRAMIRIFRERYSSWAVNWVQEGLAASEGAGLLIGVSNSIMLAKALSEARGIPFAIARLTPCTVSKFLPPIMLISSQKKQIGAVSLAAHYLLFKLLWDVMRPAINGLVRPQLKLPLYPWYGPYFGDLHRSKVINGYSRHVLPRPSDWTEDSQVSGYWFLDQGEWQPSAELREFLAAGPKPIYIGFGSMVSSNAEAFTKTILDAVKLSGQRAVLATGWGGLDGKEGPHDEQIFFLHHAPHDRLFPLMSAAVHHGGAGTTAAAVRAGIPSVIVPFFGDQPFWAGRLNSLGVAPPGLKRKLMTSEELAAALTATQQPAMIEKAAALGRAVRAEDGIETAIEYLRSWNLLPPAAQKATNEPLMATAGDA</sequence>
<dbReference type="Pfam" id="PF06722">
    <property type="entry name" value="EryCIII-like_C"/>
    <property type="match status" value="1"/>
</dbReference>
<accession>A0A7W8E8J7</accession>
<dbReference type="GO" id="GO:0005975">
    <property type="term" value="P:carbohydrate metabolic process"/>
    <property type="evidence" value="ECO:0007669"/>
    <property type="project" value="InterPro"/>
</dbReference>
<organism evidence="3 4">
    <name type="scientific">Granulicella mallensis</name>
    <dbReference type="NCBI Taxonomy" id="940614"/>
    <lineage>
        <taxon>Bacteria</taxon>
        <taxon>Pseudomonadati</taxon>
        <taxon>Acidobacteriota</taxon>
        <taxon>Terriglobia</taxon>
        <taxon>Terriglobales</taxon>
        <taxon>Acidobacteriaceae</taxon>
        <taxon>Granulicella</taxon>
    </lineage>
</organism>
<dbReference type="InterPro" id="IPR010610">
    <property type="entry name" value="EryCIII-like_C"/>
</dbReference>
<dbReference type="SUPFAM" id="SSF53756">
    <property type="entry name" value="UDP-Glycosyltransferase/glycogen phosphorylase"/>
    <property type="match status" value="1"/>
</dbReference>
<dbReference type="CDD" id="cd03784">
    <property type="entry name" value="GT1_Gtf-like"/>
    <property type="match status" value="1"/>
</dbReference>
<protein>
    <submittedName>
        <fullName evidence="3">UDP:flavonoid glycosyltransferase YjiC (YdhE family)</fullName>
    </submittedName>
</protein>
<evidence type="ECO:0000313" key="4">
    <source>
        <dbReference type="Proteomes" id="UP000584867"/>
    </source>
</evidence>
<proteinExistence type="predicted"/>
<comment type="caution">
    <text evidence="3">The sequence shown here is derived from an EMBL/GenBank/DDBJ whole genome shotgun (WGS) entry which is preliminary data.</text>
</comment>
<gene>
    <name evidence="3" type="ORF">HDF15_001189</name>
</gene>
<evidence type="ECO:0000259" key="1">
    <source>
        <dbReference type="Pfam" id="PF03033"/>
    </source>
</evidence>
<keyword evidence="3" id="KW-0808">Transferase</keyword>
<reference evidence="3 4" key="1">
    <citation type="submission" date="2020-08" db="EMBL/GenBank/DDBJ databases">
        <title>Genomic Encyclopedia of Type Strains, Phase IV (KMG-V): Genome sequencing to study the core and pangenomes of soil and plant-associated prokaryotes.</title>
        <authorList>
            <person name="Whitman W."/>
        </authorList>
    </citation>
    <scope>NUCLEOTIDE SEQUENCE [LARGE SCALE GENOMIC DNA]</scope>
    <source>
        <strain evidence="3 4">X5P3</strain>
    </source>
</reference>
<dbReference type="EMBL" id="JACHIO010000004">
    <property type="protein sequence ID" value="MBB5062852.1"/>
    <property type="molecule type" value="Genomic_DNA"/>
</dbReference>